<evidence type="ECO:0000256" key="3">
    <source>
        <dbReference type="SAM" id="Phobius"/>
    </source>
</evidence>
<name>A0ABS6E9U4_9FIRM</name>
<dbReference type="PROSITE" id="PS00123">
    <property type="entry name" value="ALKALINE_PHOSPHATASE"/>
    <property type="match status" value="1"/>
</dbReference>
<dbReference type="PANTHER" id="PTHR11596:SF5">
    <property type="entry name" value="ALKALINE PHOSPHATASE"/>
    <property type="match status" value="1"/>
</dbReference>
<dbReference type="SMART" id="SM00098">
    <property type="entry name" value="alkPPc"/>
    <property type="match status" value="1"/>
</dbReference>
<evidence type="ECO:0000256" key="1">
    <source>
        <dbReference type="ARBA" id="ARBA00022723"/>
    </source>
</evidence>
<comment type="caution">
    <text evidence="4">The sequence shown here is derived from an EMBL/GenBank/DDBJ whole genome shotgun (WGS) entry which is preliminary data.</text>
</comment>
<dbReference type="InterPro" id="IPR018299">
    <property type="entry name" value="Alkaline_phosphatase_AS"/>
</dbReference>
<keyword evidence="3" id="KW-1133">Transmembrane helix</keyword>
<protein>
    <submittedName>
        <fullName evidence="4">Alkaline phosphatase</fullName>
    </submittedName>
</protein>
<evidence type="ECO:0000256" key="2">
    <source>
        <dbReference type="ARBA" id="ARBA00022801"/>
    </source>
</evidence>
<feature type="transmembrane region" description="Helical" evidence="3">
    <location>
        <begin position="12"/>
        <end position="31"/>
    </location>
</feature>
<keyword evidence="3" id="KW-0472">Membrane</keyword>
<gene>
    <name evidence="4" type="ORF">KQI42_16930</name>
</gene>
<dbReference type="Proteomes" id="UP000749471">
    <property type="component" value="Unassembled WGS sequence"/>
</dbReference>
<keyword evidence="3" id="KW-0812">Transmembrane</keyword>
<keyword evidence="1" id="KW-0479">Metal-binding</keyword>
<reference evidence="4 5" key="1">
    <citation type="submission" date="2021-06" db="EMBL/GenBank/DDBJ databases">
        <authorList>
            <person name="Sun Q."/>
            <person name="Li D."/>
        </authorList>
    </citation>
    <scope>NUCLEOTIDE SEQUENCE [LARGE SCALE GENOMIC DNA]</scope>
    <source>
        <strain evidence="4 5">MSJ-40</strain>
    </source>
</reference>
<evidence type="ECO:0000313" key="4">
    <source>
        <dbReference type="EMBL" id="MBU5439702.1"/>
    </source>
</evidence>
<dbReference type="InterPro" id="IPR001952">
    <property type="entry name" value="Alkaline_phosphatase"/>
</dbReference>
<dbReference type="RefSeq" id="WP_216521493.1">
    <property type="nucleotide sequence ID" value="NZ_JAHLPM010000018.1"/>
</dbReference>
<dbReference type="EMBL" id="JAHLPM010000018">
    <property type="protein sequence ID" value="MBU5439702.1"/>
    <property type="molecule type" value="Genomic_DNA"/>
</dbReference>
<accession>A0ABS6E9U4</accession>
<evidence type="ECO:0000313" key="5">
    <source>
        <dbReference type="Proteomes" id="UP000749471"/>
    </source>
</evidence>
<keyword evidence="5" id="KW-1185">Reference proteome</keyword>
<dbReference type="PANTHER" id="PTHR11596">
    <property type="entry name" value="ALKALINE PHOSPHATASE"/>
    <property type="match status" value="1"/>
</dbReference>
<organism evidence="4 5">
    <name type="scientific">Tissierella simiarum</name>
    <dbReference type="NCBI Taxonomy" id="2841534"/>
    <lineage>
        <taxon>Bacteria</taxon>
        <taxon>Bacillati</taxon>
        <taxon>Bacillota</taxon>
        <taxon>Tissierellia</taxon>
        <taxon>Tissierellales</taxon>
        <taxon>Tissierellaceae</taxon>
        <taxon>Tissierella</taxon>
    </lineage>
</organism>
<dbReference type="Pfam" id="PF00245">
    <property type="entry name" value="Alk_phosphatase"/>
    <property type="match status" value="1"/>
</dbReference>
<keyword evidence="2" id="KW-0378">Hydrolase</keyword>
<proteinExistence type="predicted"/>
<sequence length="454" mass="50097">MHNLRNKSYKQILILIIILSIFFQTSAYIMASANDNNRNQVKNIILLIGDGMGTSHITLGRISKGSNLHMNSMSYNGFATTHPIPQEKKWVTDSAAAGTALATGNKTYNGYISVDVDQKPLETILEKALKSDRSVGLVTTARITHATPAAFASHNSSRDAENQIAKETIGKGINVLLGGGRGHFLPKSDNGKREDDKNLINSAKNLGYEYVESRKELNKINKGNILGLFNDGHMNYEIDRDKSNEPSIAEMTTKAVKLLNQNKKGFFLMVEGGRIDQASHANDPATAALDIVAFDDAVKVALDFAKKDKNTLVIVTADHETGGMSLGANGIYNFKPEELKKQKSSLEKLLPTLTEDNYEKEIEEKLGITLSEEENKEIINSFKEKEEITKFLTDIINKRSNTGWTSRGHTAADVPIKAYGPGAERFSTYMDNTDINKIMTELLNLTGRKIKRAA</sequence>
<dbReference type="CDD" id="cd16012">
    <property type="entry name" value="ALP"/>
    <property type="match status" value="1"/>
</dbReference>